<comment type="similarity">
    <text evidence="8 9">Belongs to the autoinducer synthase family.</text>
</comment>
<dbReference type="RefSeq" id="WP_305448179.1">
    <property type="nucleotide sequence ID" value="NZ_CP117454.1"/>
</dbReference>
<evidence type="ECO:0000256" key="1">
    <source>
        <dbReference type="ARBA" id="ARBA00012340"/>
    </source>
</evidence>
<keyword evidence="3 8" id="KW-0673">Quorum sensing</keyword>
<proteinExistence type="inferred from homology"/>
<evidence type="ECO:0000256" key="7">
    <source>
        <dbReference type="ARBA" id="ARBA00048576"/>
    </source>
</evidence>
<keyword evidence="6 8" id="KW-0071">Autoinducer synthesis</keyword>
<dbReference type="EMBL" id="CP117454">
    <property type="protein sequence ID" value="WLG85681.1"/>
    <property type="molecule type" value="Genomic_DNA"/>
</dbReference>
<protein>
    <recommendedName>
        <fullName evidence="2 9">Acyl-homoserine-lactone synthase</fullName>
        <ecNumber evidence="1 9">2.3.1.184</ecNumber>
    </recommendedName>
    <alternativeName>
        <fullName evidence="9">Autoinducer synthesis protein</fullName>
    </alternativeName>
</protein>
<keyword evidence="11" id="KW-1185">Reference proteome</keyword>
<evidence type="ECO:0000256" key="9">
    <source>
        <dbReference type="RuleBase" id="RU361135"/>
    </source>
</evidence>
<evidence type="ECO:0000313" key="11">
    <source>
        <dbReference type="Proteomes" id="UP001239418"/>
    </source>
</evidence>
<dbReference type="Pfam" id="PF00765">
    <property type="entry name" value="Autoind_synth"/>
    <property type="match status" value="1"/>
</dbReference>
<evidence type="ECO:0000256" key="8">
    <source>
        <dbReference type="PROSITE-ProRule" id="PRU00533"/>
    </source>
</evidence>
<dbReference type="InterPro" id="IPR018311">
    <property type="entry name" value="Autoind_synth_CS"/>
</dbReference>
<evidence type="ECO:0000313" key="10">
    <source>
        <dbReference type="EMBL" id="WLG85681.1"/>
    </source>
</evidence>
<keyword evidence="4 9" id="KW-0808">Transferase</keyword>
<organism evidence="10 11">
    <name type="scientific">Pseudomonas cucumis</name>
    <dbReference type="NCBI Taxonomy" id="2954082"/>
    <lineage>
        <taxon>Bacteria</taxon>
        <taxon>Pseudomonadati</taxon>
        <taxon>Pseudomonadota</taxon>
        <taxon>Gammaproteobacteria</taxon>
        <taxon>Pseudomonadales</taxon>
        <taxon>Pseudomonadaceae</taxon>
        <taxon>Pseudomonas</taxon>
    </lineage>
</organism>
<dbReference type="InterPro" id="IPR016181">
    <property type="entry name" value="Acyl_CoA_acyltransferase"/>
</dbReference>
<evidence type="ECO:0000256" key="4">
    <source>
        <dbReference type="ARBA" id="ARBA00022679"/>
    </source>
</evidence>
<dbReference type="Gene3D" id="3.40.630.30">
    <property type="match status" value="1"/>
</dbReference>
<dbReference type="PROSITE" id="PS00949">
    <property type="entry name" value="AUTOINDUCER_SYNTH_1"/>
    <property type="match status" value="1"/>
</dbReference>
<dbReference type="PANTHER" id="PTHR39322:SF1">
    <property type="entry name" value="ISOVALERYL-HOMOSERINE LACTONE SYNTHASE"/>
    <property type="match status" value="1"/>
</dbReference>
<reference evidence="10 11" key="1">
    <citation type="submission" date="2023-02" db="EMBL/GenBank/DDBJ databases">
        <title>Evolution of Hrp T3SS in non-pathogenic Pseudomonas fluorescens.</title>
        <authorList>
            <person name="Liao K."/>
            <person name="Wei H."/>
            <person name="Gu Y."/>
        </authorList>
    </citation>
    <scope>NUCLEOTIDE SEQUENCE [LARGE SCALE GENOMIC DNA]</scope>
    <source>
        <strain evidence="10 11">FP1935</strain>
    </source>
</reference>
<evidence type="ECO:0000256" key="2">
    <source>
        <dbReference type="ARBA" id="ARBA00018768"/>
    </source>
</evidence>
<evidence type="ECO:0000256" key="5">
    <source>
        <dbReference type="ARBA" id="ARBA00022691"/>
    </source>
</evidence>
<dbReference type="EC" id="2.3.1.184" evidence="1 9"/>
<dbReference type="SUPFAM" id="SSF55729">
    <property type="entry name" value="Acyl-CoA N-acyltransferases (Nat)"/>
    <property type="match status" value="1"/>
</dbReference>
<dbReference type="Proteomes" id="UP001239418">
    <property type="component" value="Chromosome"/>
</dbReference>
<gene>
    <name evidence="10" type="ORF">PSH97_03900</name>
</gene>
<dbReference type="InterPro" id="IPR001690">
    <property type="entry name" value="Autoind_synthase"/>
</dbReference>
<dbReference type="PROSITE" id="PS51187">
    <property type="entry name" value="AUTOINDUCER_SYNTH_2"/>
    <property type="match status" value="1"/>
</dbReference>
<dbReference type="PRINTS" id="PR01549">
    <property type="entry name" value="AUTOINDCRSYN"/>
</dbReference>
<name>A0ABY9EYE0_9PSED</name>
<evidence type="ECO:0000256" key="3">
    <source>
        <dbReference type="ARBA" id="ARBA00022654"/>
    </source>
</evidence>
<accession>A0ABY9EYE0</accession>
<keyword evidence="5 9" id="KW-0949">S-adenosyl-L-methionine</keyword>
<dbReference type="PANTHER" id="PTHR39322">
    <property type="entry name" value="ACYL-HOMOSERINE-LACTONE SYNTHASE"/>
    <property type="match status" value="1"/>
</dbReference>
<evidence type="ECO:0000256" key="6">
    <source>
        <dbReference type="ARBA" id="ARBA00022929"/>
    </source>
</evidence>
<sequence>MFISIDRRENLEARHLQEMHKLRARIFKNKKEWDVSVIAEMEIDGYDALNPYYMIITNSVESSCVSGCWRILPTSGPNMLAHTFPILLHGSKAPCSEHIWELSRFAIEAPEKSTFSFSDVSTTAIRTLIEFAMNRGITQLVTVTTVGVEKMLIRLGLDLSRFGPSMRIGIENAVALKIELSEKTWLALNDAN</sequence>
<comment type="catalytic activity">
    <reaction evidence="7 9">
        <text>a fatty acyl-[ACP] + S-adenosyl-L-methionine = an N-acyl-L-homoserine lactone + S-methyl-5'-thioadenosine + holo-[ACP] + H(+)</text>
        <dbReference type="Rhea" id="RHEA:10096"/>
        <dbReference type="Rhea" id="RHEA-COMP:9685"/>
        <dbReference type="Rhea" id="RHEA-COMP:14125"/>
        <dbReference type="ChEBI" id="CHEBI:15378"/>
        <dbReference type="ChEBI" id="CHEBI:17509"/>
        <dbReference type="ChEBI" id="CHEBI:55474"/>
        <dbReference type="ChEBI" id="CHEBI:59789"/>
        <dbReference type="ChEBI" id="CHEBI:64479"/>
        <dbReference type="ChEBI" id="CHEBI:138651"/>
        <dbReference type="EC" id="2.3.1.184"/>
    </reaction>
</comment>